<dbReference type="InterPro" id="IPR049083">
    <property type="entry name" value="TACO1_YebC_N"/>
</dbReference>
<comment type="subcellular location">
    <subcellularLocation>
        <location evidence="6">Cytoplasm</location>
    </subcellularLocation>
</comment>
<dbReference type="Gene3D" id="3.30.70.980">
    <property type="match status" value="2"/>
</dbReference>
<dbReference type="InterPro" id="IPR048300">
    <property type="entry name" value="TACO1_YebC-like_2nd/3rd_dom"/>
</dbReference>
<keyword evidence="10" id="KW-1185">Reference proteome</keyword>
<dbReference type="PANTHER" id="PTHR12532:SF6">
    <property type="entry name" value="TRANSCRIPTIONAL REGULATORY PROTEIN YEBC-RELATED"/>
    <property type="match status" value="1"/>
</dbReference>
<protein>
    <recommendedName>
        <fullName evidence="6">Probable transcriptional regulatory protein QQ020_06180</fullName>
    </recommendedName>
</protein>
<dbReference type="NCBIfam" id="TIGR01033">
    <property type="entry name" value="YebC/PmpR family DNA-binding transcriptional regulator"/>
    <property type="match status" value="1"/>
</dbReference>
<evidence type="ECO:0000256" key="5">
    <source>
        <dbReference type="ARBA" id="ARBA00023163"/>
    </source>
</evidence>
<reference evidence="9" key="1">
    <citation type="submission" date="2023-06" db="EMBL/GenBank/DDBJ databases">
        <title>Genomic of Agaribacillus aureum.</title>
        <authorList>
            <person name="Wang G."/>
        </authorList>
    </citation>
    <scope>NUCLEOTIDE SEQUENCE</scope>
    <source>
        <strain evidence="9">BMA12</strain>
    </source>
</reference>
<evidence type="ECO:0000256" key="4">
    <source>
        <dbReference type="ARBA" id="ARBA00023125"/>
    </source>
</evidence>
<accession>A0ABT8L5A2</accession>
<evidence type="ECO:0000259" key="7">
    <source>
        <dbReference type="Pfam" id="PF01709"/>
    </source>
</evidence>
<comment type="similarity">
    <text evidence="1 6">Belongs to the TACO1 family.</text>
</comment>
<evidence type="ECO:0000256" key="3">
    <source>
        <dbReference type="ARBA" id="ARBA00023015"/>
    </source>
</evidence>
<dbReference type="Pfam" id="PF01709">
    <property type="entry name" value="Transcrip_reg"/>
    <property type="match status" value="1"/>
</dbReference>
<dbReference type="Gene3D" id="1.10.10.200">
    <property type="match status" value="1"/>
</dbReference>
<evidence type="ECO:0000256" key="1">
    <source>
        <dbReference type="ARBA" id="ARBA00008724"/>
    </source>
</evidence>
<dbReference type="InterPro" id="IPR002876">
    <property type="entry name" value="Transcrip_reg_TACO1-like"/>
</dbReference>
<keyword evidence="5 6" id="KW-0804">Transcription</keyword>
<feature type="domain" description="TACO1/YebC-like second and third" evidence="7">
    <location>
        <begin position="81"/>
        <end position="237"/>
    </location>
</feature>
<evidence type="ECO:0000256" key="6">
    <source>
        <dbReference type="HAMAP-Rule" id="MF_00693"/>
    </source>
</evidence>
<evidence type="ECO:0000256" key="2">
    <source>
        <dbReference type="ARBA" id="ARBA00022490"/>
    </source>
</evidence>
<evidence type="ECO:0000313" key="9">
    <source>
        <dbReference type="EMBL" id="MDN5211626.1"/>
    </source>
</evidence>
<keyword evidence="4 6" id="KW-0238">DNA-binding</keyword>
<dbReference type="InterPro" id="IPR029072">
    <property type="entry name" value="YebC-like"/>
</dbReference>
<dbReference type="GO" id="GO:0003677">
    <property type="term" value="F:DNA binding"/>
    <property type="evidence" value="ECO:0007669"/>
    <property type="project" value="UniProtKB-KW"/>
</dbReference>
<name>A0ABT8L5A2_9BACT</name>
<dbReference type="NCBIfam" id="NF001030">
    <property type="entry name" value="PRK00110.1"/>
    <property type="match status" value="1"/>
</dbReference>
<gene>
    <name evidence="9" type="ORF">QQ020_06180</name>
</gene>
<comment type="caution">
    <text evidence="9">The sequence shown here is derived from an EMBL/GenBank/DDBJ whole genome shotgun (WGS) entry which is preliminary data.</text>
</comment>
<evidence type="ECO:0000313" key="10">
    <source>
        <dbReference type="Proteomes" id="UP001172083"/>
    </source>
</evidence>
<dbReference type="NCBIfam" id="NF009044">
    <property type="entry name" value="PRK12378.1"/>
    <property type="match status" value="1"/>
</dbReference>
<dbReference type="SUPFAM" id="SSF75625">
    <property type="entry name" value="YebC-like"/>
    <property type="match status" value="1"/>
</dbReference>
<feature type="domain" description="TACO1/YebC-like N-terminal" evidence="8">
    <location>
        <begin position="5"/>
        <end position="75"/>
    </location>
</feature>
<dbReference type="InterPro" id="IPR017856">
    <property type="entry name" value="Integrase-like_N"/>
</dbReference>
<keyword evidence="2 6" id="KW-0963">Cytoplasm</keyword>
<organism evidence="9 10">
    <name type="scientific">Agaribacillus aureus</name>
    <dbReference type="NCBI Taxonomy" id="3051825"/>
    <lineage>
        <taxon>Bacteria</taxon>
        <taxon>Pseudomonadati</taxon>
        <taxon>Bacteroidota</taxon>
        <taxon>Cytophagia</taxon>
        <taxon>Cytophagales</taxon>
        <taxon>Splendidivirgaceae</taxon>
        <taxon>Agaribacillus</taxon>
    </lineage>
</organism>
<dbReference type="Pfam" id="PF20772">
    <property type="entry name" value="TACO1_YebC_N"/>
    <property type="match status" value="1"/>
</dbReference>
<dbReference type="Proteomes" id="UP001172083">
    <property type="component" value="Unassembled WGS sequence"/>
</dbReference>
<dbReference type="HAMAP" id="MF_00693">
    <property type="entry name" value="Transcrip_reg_TACO1"/>
    <property type="match status" value="1"/>
</dbReference>
<keyword evidence="3 6" id="KW-0805">Transcription regulation</keyword>
<evidence type="ECO:0000259" key="8">
    <source>
        <dbReference type="Pfam" id="PF20772"/>
    </source>
</evidence>
<dbReference type="InterPro" id="IPR026564">
    <property type="entry name" value="Transcrip_reg_TACO1-like_dom3"/>
</dbReference>
<proteinExistence type="inferred from homology"/>
<sequence length="247" mass="27221">MAGHSKWANIKRRKGAQDAKRGKIFTKIIKEITVASKEGGPDPDGNPRLRLAIQNAKGVNMPKDTIERAVKKGSGDDAANYMETTYEGYGPHGVAVFVECTTDNLNRTVSDVRAAFSKYGGNLGTNGSLEFIFDRKGVFNIPAPAELDEDELTLDLIDGGAEDVEIDEGYLNVTCAMEDFGNMQKKLEELNLISETAELQRIPNNLKVLEDEQLLGVMKLVEALEDNDDVQKVYHNMDIKDSQIALI</sequence>
<dbReference type="RefSeq" id="WP_346756956.1">
    <property type="nucleotide sequence ID" value="NZ_JAUJEB010000001.1"/>
</dbReference>
<dbReference type="PANTHER" id="PTHR12532">
    <property type="entry name" value="TRANSLATIONAL ACTIVATOR OF CYTOCHROME C OXIDASE 1"/>
    <property type="match status" value="1"/>
</dbReference>
<dbReference type="EMBL" id="JAUJEB010000001">
    <property type="protein sequence ID" value="MDN5211626.1"/>
    <property type="molecule type" value="Genomic_DNA"/>
</dbReference>